<sequence length="183" mass="21352">MRMHLKLSPPLKMCILITVIAVIILLNTINFPSTREITSSPVTSDTALAWDYPNHPRYEELTELFRKFTDDAFAKSKAKSLSIYETDTTFRIVTLILVVPSHLQTTLPWQQRKALLRVADSLKYEFRNQVTAKPAECPILNIWFNDTVRHWDHNFKYHLSTDKDSLSYYYLPRYSGTPQVENL</sequence>
<dbReference type="Proteomes" id="UP001220610">
    <property type="component" value="Chromosome"/>
</dbReference>
<protein>
    <submittedName>
        <fullName evidence="1">Uncharacterized protein</fullName>
    </submittedName>
</protein>
<evidence type="ECO:0000313" key="1">
    <source>
        <dbReference type="EMBL" id="WEK36127.1"/>
    </source>
</evidence>
<proteinExistence type="predicted"/>
<evidence type="ECO:0000313" key="2">
    <source>
        <dbReference type="Proteomes" id="UP001220610"/>
    </source>
</evidence>
<dbReference type="AlphaFoldDB" id="A0AAJ6BHC2"/>
<gene>
    <name evidence="1" type="ORF">P0Y53_01320</name>
</gene>
<accession>A0AAJ6BHC2</accession>
<dbReference type="EMBL" id="CP119311">
    <property type="protein sequence ID" value="WEK36127.1"/>
    <property type="molecule type" value="Genomic_DNA"/>
</dbReference>
<name>A0AAJ6BHC2_9BACT</name>
<organism evidence="1 2">
    <name type="scientific">Candidatus Pseudobacter hemicellulosilyticus</name>
    <dbReference type="NCBI Taxonomy" id="3121375"/>
    <lineage>
        <taxon>Bacteria</taxon>
        <taxon>Pseudomonadati</taxon>
        <taxon>Bacteroidota</taxon>
        <taxon>Chitinophagia</taxon>
        <taxon>Chitinophagales</taxon>
        <taxon>Chitinophagaceae</taxon>
        <taxon>Pseudobacter</taxon>
    </lineage>
</organism>
<reference evidence="1" key="1">
    <citation type="submission" date="2023-03" db="EMBL/GenBank/DDBJ databases">
        <title>Andean soil-derived lignocellulolytic bacterial consortium as a source of novel taxa and putative plastic-active enzymes.</title>
        <authorList>
            <person name="Diaz-Garcia L."/>
            <person name="Chuvochina M."/>
            <person name="Feuerriegel G."/>
            <person name="Bunk B."/>
            <person name="Sproer C."/>
            <person name="Streit W.R."/>
            <person name="Rodriguez L.M."/>
            <person name="Overmann J."/>
            <person name="Jimenez D.J."/>
        </authorList>
    </citation>
    <scope>NUCLEOTIDE SEQUENCE</scope>
    <source>
        <strain evidence="1">MAG 7</strain>
    </source>
</reference>